<protein>
    <submittedName>
        <fullName evidence="1">Uncharacterized protein</fullName>
    </submittedName>
</protein>
<gene>
    <name evidence="1" type="ORF">SAMN02745194_05076</name>
</gene>
<proteinExistence type="predicted"/>
<feature type="non-terminal residue" evidence="1">
    <location>
        <position position="49"/>
    </location>
</feature>
<keyword evidence="2" id="KW-1185">Reference proteome</keyword>
<reference evidence="1 2" key="1">
    <citation type="submission" date="2016-11" db="EMBL/GenBank/DDBJ databases">
        <authorList>
            <person name="Jaros S."/>
            <person name="Januszkiewicz K."/>
            <person name="Wedrychowicz H."/>
        </authorList>
    </citation>
    <scope>NUCLEOTIDE SEQUENCE [LARGE SCALE GENOMIC DNA]</scope>
    <source>
        <strain evidence="1 2">DSM 14916</strain>
    </source>
</reference>
<sequence>MLTFRKGAATVTPGGARAMADHLMEETLSPEAVAMGDYYTRNRAAELGA</sequence>
<dbReference type="Proteomes" id="UP000184387">
    <property type="component" value="Unassembled WGS sequence"/>
</dbReference>
<evidence type="ECO:0000313" key="1">
    <source>
        <dbReference type="EMBL" id="SHK51778.1"/>
    </source>
</evidence>
<accession>A0A1M6T4Q6</accession>
<name>A0A1M6T4Q6_9PROT</name>
<organism evidence="1 2">
    <name type="scientific">Muricoccus roseus</name>
    <dbReference type="NCBI Taxonomy" id="198092"/>
    <lineage>
        <taxon>Bacteria</taxon>
        <taxon>Pseudomonadati</taxon>
        <taxon>Pseudomonadota</taxon>
        <taxon>Alphaproteobacteria</taxon>
        <taxon>Acetobacterales</taxon>
        <taxon>Roseomonadaceae</taxon>
        <taxon>Muricoccus</taxon>
    </lineage>
</organism>
<dbReference type="EMBL" id="FQZF01000071">
    <property type="protein sequence ID" value="SHK51778.1"/>
    <property type="molecule type" value="Genomic_DNA"/>
</dbReference>
<dbReference type="AlphaFoldDB" id="A0A1M6T4Q6"/>
<evidence type="ECO:0000313" key="2">
    <source>
        <dbReference type="Proteomes" id="UP000184387"/>
    </source>
</evidence>